<comment type="cofactor">
    <cofactor evidence="1">
        <name>pyridoxal 5'-phosphate</name>
        <dbReference type="ChEBI" id="CHEBI:597326"/>
    </cofactor>
</comment>
<evidence type="ECO:0000256" key="3">
    <source>
        <dbReference type="ARBA" id="ARBA00022576"/>
    </source>
</evidence>
<protein>
    <submittedName>
        <fullName evidence="7">Aspartate aminotransferase</fullName>
        <ecNumber evidence="7">2.6.1.1</ecNumber>
    </submittedName>
</protein>
<evidence type="ECO:0000256" key="5">
    <source>
        <dbReference type="ARBA" id="ARBA00022898"/>
    </source>
</evidence>
<comment type="caution">
    <text evidence="7">The sequence shown here is derived from an EMBL/GenBank/DDBJ whole genome shotgun (WGS) entry which is preliminary data.</text>
</comment>
<dbReference type="Proteomes" id="UP001185069">
    <property type="component" value="Unassembled WGS sequence"/>
</dbReference>
<accession>A0ABU1JH63</accession>
<dbReference type="Pfam" id="PF00155">
    <property type="entry name" value="Aminotran_1_2"/>
    <property type="match status" value="1"/>
</dbReference>
<proteinExistence type="inferred from homology"/>
<dbReference type="EMBL" id="JAVDQF010000001">
    <property type="protein sequence ID" value="MDR6270726.1"/>
    <property type="molecule type" value="Genomic_DNA"/>
</dbReference>
<dbReference type="PANTHER" id="PTHR46383:SF3">
    <property type="entry name" value="ASPARTATE AMINOTRANSFERASE-RELATED"/>
    <property type="match status" value="1"/>
</dbReference>
<keyword evidence="5" id="KW-0663">Pyridoxal phosphate</keyword>
<comment type="similarity">
    <text evidence="2">Belongs to the class-I pyridoxal-phosphate-dependent aminotransferase family.</text>
</comment>
<dbReference type="SUPFAM" id="SSF53383">
    <property type="entry name" value="PLP-dependent transferases"/>
    <property type="match status" value="1"/>
</dbReference>
<evidence type="ECO:0000313" key="7">
    <source>
        <dbReference type="EMBL" id="MDR6270726.1"/>
    </source>
</evidence>
<dbReference type="CDD" id="cd00609">
    <property type="entry name" value="AAT_like"/>
    <property type="match status" value="1"/>
</dbReference>
<name>A0ABU1JH63_9MICC</name>
<dbReference type="PANTHER" id="PTHR46383">
    <property type="entry name" value="ASPARTATE AMINOTRANSFERASE"/>
    <property type="match status" value="1"/>
</dbReference>
<evidence type="ECO:0000256" key="2">
    <source>
        <dbReference type="ARBA" id="ARBA00007441"/>
    </source>
</evidence>
<evidence type="ECO:0000256" key="4">
    <source>
        <dbReference type="ARBA" id="ARBA00022679"/>
    </source>
</evidence>
<sequence length="383" mass="40431">MPSLAAHVTALQPNLIREITEAAWARAASGQRTLILSIGEPAFEVPAHIRQAGIDCLLRDETDYTPNGGLPALQEAFAARLARDQGVDADSGRIVVTAGAQQGLHLAMTLLLAPGDEILIPNPGYPTFGMTAELLGAVPVGYPLRAEHGFQPQTADLAALITPRTRVLLLNSPSNPLGAVLSAELTRGLVELAREHDLWVISDECYEAFSFDLPHVSPVQFDSDGRVLVCWTASKTYSMTGLRIGAVLTPPGVGKPVSMAVESTFSCVSTPAQYAALAALTGPQDSVVTARSHYRANRDAAEALLRARGLRFLDAQGAFYLWVEVSHVSAGDVQAWVHGFLASDGVALAPGTAFGSQGEGWVRIALCGDTAELLEGVARVPAP</sequence>
<keyword evidence="4 7" id="KW-0808">Transferase</keyword>
<evidence type="ECO:0000259" key="6">
    <source>
        <dbReference type="Pfam" id="PF00155"/>
    </source>
</evidence>
<keyword evidence="3 7" id="KW-0032">Aminotransferase</keyword>
<dbReference type="InterPro" id="IPR015424">
    <property type="entry name" value="PyrdxlP-dep_Trfase"/>
</dbReference>
<dbReference type="InterPro" id="IPR015421">
    <property type="entry name" value="PyrdxlP-dep_Trfase_major"/>
</dbReference>
<keyword evidence="8" id="KW-1185">Reference proteome</keyword>
<gene>
    <name evidence="7" type="ORF">JOE69_002964</name>
</gene>
<feature type="domain" description="Aminotransferase class I/classII large" evidence="6">
    <location>
        <begin position="35"/>
        <end position="379"/>
    </location>
</feature>
<dbReference type="GO" id="GO:0004069">
    <property type="term" value="F:L-aspartate:2-oxoglutarate aminotransferase activity"/>
    <property type="evidence" value="ECO:0007669"/>
    <property type="project" value="UniProtKB-EC"/>
</dbReference>
<evidence type="ECO:0000256" key="1">
    <source>
        <dbReference type="ARBA" id="ARBA00001933"/>
    </source>
</evidence>
<organism evidence="7 8">
    <name type="scientific">Arthrobacter russicus</name>
    <dbReference type="NCBI Taxonomy" id="172040"/>
    <lineage>
        <taxon>Bacteria</taxon>
        <taxon>Bacillati</taxon>
        <taxon>Actinomycetota</taxon>
        <taxon>Actinomycetes</taxon>
        <taxon>Micrococcales</taxon>
        <taxon>Micrococcaceae</taxon>
        <taxon>Arthrobacter</taxon>
    </lineage>
</organism>
<dbReference type="EC" id="2.6.1.1" evidence="7"/>
<dbReference type="PRINTS" id="PR00753">
    <property type="entry name" value="ACCSYNTHASE"/>
</dbReference>
<reference evidence="7 8" key="1">
    <citation type="submission" date="2023-07" db="EMBL/GenBank/DDBJ databases">
        <title>Sequencing the genomes of 1000 actinobacteria strains.</title>
        <authorList>
            <person name="Klenk H.-P."/>
        </authorList>
    </citation>
    <scope>NUCLEOTIDE SEQUENCE [LARGE SCALE GENOMIC DNA]</scope>
    <source>
        <strain evidence="7 8">DSM 14555</strain>
    </source>
</reference>
<evidence type="ECO:0000313" key="8">
    <source>
        <dbReference type="Proteomes" id="UP001185069"/>
    </source>
</evidence>
<dbReference type="InterPro" id="IPR004839">
    <property type="entry name" value="Aminotransferase_I/II_large"/>
</dbReference>
<dbReference type="RefSeq" id="WP_309799982.1">
    <property type="nucleotide sequence ID" value="NZ_BAAAHY010000004.1"/>
</dbReference>
<dbReference type="InterPro" id="IPR050596">
    <property type="entry name" value="AspAT/PAT-like"/>
</dbReference>
<dbReference type="Gene3D" id="3.40.640.10">
    <property type="entry name" value="Type I PLP-dependent aspartate aminotransferase-like (Major domain)"/>
    <property type="match status" value="1"/>
</dbReference>